<name>A0ABT3B8J3_9CYAN</name>
<comment type="caution">
    <text evidence="2">The sequence shown here is derived from an EMBL/GenBank/DDBJ whole genome shotgun (WGS) entry which is preliminary data.</text>
</comment>
<organism evidence="2 3">
    <name type="scientific">Plectonema radiosum NIES-515</name>
    <dbReference type="NCBI Taxonomy" id="2986073"/>
    <lineage>
        <taxon>Bacteria</taxon>
        <taxon>Bacillati</taxon>
        <taxon>Cyanobacteriota</taxon>
        <taxon>Cyanophyceae</taxon>
        <taxon>Oscillatoriophycideae</taxon>
        <taxon>Oscillatoriales</taxon>
        <taxon>Microcoleaceae</taxon>
        <taxon>Plectonema</taxon>
    </lineage>
</organism>
<dbReference type="EMBL" id="JAOWRF010000414">
    <property type="protein sequence ID" value="MCV3217555.1"/>
    <property type="molecule type" value="Genomic_DNA"/>
</dbReference>
<protein>
    <submittedName>
        <fullName evidence="2">Uncharacterized protein</fullName>
    </submittedName>
</protein>
<evidence type="ECO:0000313" key="3">
    <source>
        <dbReference type="Proteomes" id="UP001526143"/>
    </source>
</evidence>
<evidence type="ECO:0000313" key="2">
    <source>
        <dbReference type="EMBL" id="MCV3217555.1"/>
    </source>
</evidence>
<reference evidence="2 3" key="1">
    <citation type="submission" date="2022-10" db="EMBL/GenBank/DDBJ databases">
        <title>Identification of biosynthetic pathway for the production of the potent trypsin inhibitor radiosumin.</title>
        <authorList>
            <person name="Fewer D.P."/>
            <person name="Delbaje E."/>
            <person name="Ouyang X."/>
            <person name="Agostino P.D."/>
            <person name="Wahlsten M."/>
            <person name="Jokela J."/>
            <person name="Permi P."/>
            <person name="Haapaniemi E."/>
            <person name="Koistinen H."/>
        </authorList>
    </citation>
    <scope>NUCLEOTIDE SEQUENCE [LARGE SCALE GENOMIC DNA]</scope>
    <source>
        <strain evidence="2 3">NIES-515</strain>
    </source>
</reference>
<proteinExistence type="predicted"/>
<sequence length="352" mass="39696">MSLDDLEQFDIDTLVELLLRSEQYRERIALCINIGIDHKRLNFLENTSERDFFIRLIHYLKETGNNDALCNLSCKELLPTFRTGRYAPILSEIAVKLGCNQEFIGNSNNDRLNNFTSIEKIVKPKSKLLIGRASFLFICALGLSAISTYLWFPDIWSSVTTPVKVNAQSDPWLAGMPPNSKASSCPNPKPTDLDSIAPQNSPTEVKEIPLKPGSHLTFKVLEGKTRVFNEQDYFGPEGDIKDLRTHRVQAENGISNIQAPINSLVGVFLGREQPNKDSAPSTLFFSEEGKQNYLKLYPQLKQVFFIGDGRTNMGIQQRVIVPLGATRFYLGIMDSCNWRDTDGYLDVEVSKH</sequence>
<accession>A0ABT3B8J3</accession>
<keyword evidence="3" id="KW-1185">Reference proteome</keyword>
<gene>
    <name evidence="2" type="ORF">OGM63_29285</name>
</gene>
<dbReference type="RefSeq" id="WP_263749276.1">
    <property type="nucleotide sequence ID" value="NZ_JAOWRF010000414.1"/>
</dbReference>
<feature type="region of interest" description="Disordered" evidence="1">
    <location>
        <begin position="177"/>
        <end position="197"/>
    </location>
</feature>
<evidence type="ECO:0000256" key="1">
    <source>
        <dbReference type="SAM" id="MobiDB-lite"/>
    </source>
</evidence>
<dbReference type="Proteomes" id="UP001526143">
    <property type="component" value="Unassembled WGS sequence"/>
</dbReference>